<keyword evidence="3" id="KW-1185">Reference proteome</keyword>
<dbReference type="RefSeq" id="WP_069908650.1">
    <property type="nucleotide sequence ID" value="NZ_LAJE02000085.1"/>
</dbReference>
<dbReference type="InterPro" id="IPR011990">
    <property type="entry name" value="TPR-like_helical_dom_sf"/>
</dbReference>
<comment type="caution">
    <text evidence="2">The sequence shown here is derived from an EMBL/GenBank/DDBJ whole genome shotgun (WGS) entry which is preliminary data.</text>
</comment>
<proteinExistence type="predicted"/>
<protein>
    <recommendedName>
        <fullName evidence="4">Tetratricopeptide repeat-like domain-containing protein</fullName>
    </recommendedName>
</protein>
<evidence type="ECO:0000256" key="1">
    <source>
        <dbReference type="SAM" id="SignalP"/>
    </source>
</evidence>
<dbReference type="SUPFAM" id="SSF48452">
    <property type="entry name" value="TPR-like"/>
    <property type="match status" value="1"/>
</dbReference>
<gene>
    <name evidence="2" type="ORF">VW23_012785</name>
</gene>
<dbReference type="AlphaFoldDB" id="A0A1E5XUE5"/>
<evidence type="ECO:0000313" key="2">
    <source>
        <dbReference type="EMBL" id="OEO32196.1"/>
    </source>
</evidence>
<dbReference type="OrthoDB" id="7431909at2"/>
<reference evidence="2 3" key="1">
    <citation type="journal article" date="2015" name="Genome Announc.">
        <title>Genome Assemblies of Three Soil-Associated Devosia species: D. insulae, D. limi, and D. soli.</title>
        <authorList>
            <person name="Hassan Y.I."/>
            <person name="Lepp D."/>
            <person name="Zhou T."/>
        </authorList>
    </citation>
    <scope>NUCLEOTIDE SEQUENCE [LARGE SCALE GENOMIC DNA]</scope>
    <source>
        <strain evidence="2 3">DS-56</strain>
    </source>
</reference>
<name>A0A1E5XUE5_9HYPH</name>
<feature type="chain" id="PRO_5009190553" description="Tetratricopeptide repeat-like domain-containing protein" evidence="1">
    <location>
        <begin position="17"/>
        <end position="1101"/>
    </location>
</feature>
<accession>A0A1E5XUE5</accession>
<sequence length="1101" mass="121187">MALLFACSLLPSLASAQEKAQIFATPENGFGRLIIAFPERMDLPKYKVKYENGVLAIEFEQPISILLPDISLAMPDYATIARVDPDQRGIRIGLRTTFNINRMDAGEKLYIDLLPTSWVGLPPALPAEVVKALADRSEKLAKIAEQKRKEEEAKLLQPVATVRVGRNPTFLRIQFDWNVDAKAKFALKGTKGTLAFDWPVPIDLYALKADMPPEFTGASNAVSPAGSAVDLSVAEGVVPRFYELSPRQFVVDVDIAPEEGLKAALAAEEKAKQARLDLEVAAAEQEQRRAARLGLETGHDNTSELYPTSRGVVTPTVTTVGKTVRIAFPFDADTPAAVFRRGDTVWMVFDTPQSVVAPPPSDALSSIASNFEMVAAGETKVARMDLSSDRLATLGSEGRAWVLSLGDALLSATEPMTLDRERDEDGRFEMTADIERPGKVHVLRDPVVGDSLRVVTVMPPARGLTRNLQFVDFDALRSAHGLVIKPRNDSLDVEVEDKVAVISAANGLTLSTLETSRKLDAGNSPEFRQSYLDLGVWREDNPEAFTTRKEETMARAASAEGQLRDVARLDLAQLYVANELSYEAIGVLGILDEELKSEDLRKKTRLVRAIADTLAGRWRDALMTLNGGTFPEESDALMWRTMARTDSGDFRGARLDALAAEGIVETYPIWIQTKFLFAALRAAVETNDAQMALRLLGEVDFPKLDPEQTSFFQLMQGRVAELEGHDQDAVDTYGQVIAYDFRPTRAEAVYRTLVLLRKAGKVDLAKATETLSAESLMWRGTALEADMQKLLAELYFANHDYRDGFDAVKQAAASFPESESTDTLLGEAQQTFEDLYLNGAADNLSDLDALALYYDFRQLTPPGTRGDEMIRNLARRLVKVDLLTQAADLLEYQIDSRLTGVAQSQVAADLALIRIADRNPEGALRVLNRTRLADLPPQLERQRRILESRALIDAGRQELALDLISKLTGKDADILRVDGYWKSKNYAMASELLEILNAPIDGKLSQPARMSVVKAAVGFVLAGDELGLSRIRSKFSEQMANSAEWPLFEYVTRDIAPQSVEFRKVAREVASADSLDAFLASYRELYGSAEMVPDKSVPGAA</sequence>
<organism evidence="2 3">
    <name type="scientific">Devosia insulae DS-56</name>
    <dbReference type="NCBI Taxonomy" id="1116389"/>
    <lineage>
        <taxon>Bacteria</taxon>
        <taxon>Pseudomonadati</taxon>
        <taxon>Pseudomonadota</taxon>
        <taxon>Alphaproteobacteria</taxon>
        <taxon>Hyphomicrobiales</taxon>
        <taxon>Devosiaceae</taxon>
        <taxon>Devosia</taxon>
    </lineage>
</organism>
<feature type="signal peptide" evidence="1">
    <location>
        <begin position="1"/>
        <end position="16"/>
    </location>
</feature>
<evidence type="ECO:0008006" key="4">
    <source>
        <dbReference type="Google" id="ProtNLM"/>
    </source>
</evidence>
<dbReference type="EMBL" id="LAJE02000085">
    <property type="protein sequence ID" value="OEO32196.1"/>
    <property type="molecule type" value="Genomic_DNA"/>
</dbReference>
<keyword evidence="1" id="KW-0732">Signal</keyword>
<dbReference type="Proteomes" id="UP000095463">
    <property type="component" value="Unassembled WGS sequence"/>
</dbReference>
<evidence type="ECO:0000313" key="3">
    <source>
        <dbReference type="Proteomes" id="UP000095463"/>
    </source>
</evidence>